<reference evidence="1 2" key="1">
    <citation type="submission" date="2018-02" db="EMBL/GenBank/DDBJ databases">
        <title>The genomes of Aspergillus section Nigri reveals drivers in fungal speciation.</title>
        <authorList>
            <consortium name="DOE Joint Genome Institute"/>
            <person name="Vesth T.C."/>
            <person name="Nybo J."/>
            <person name="Theobald S."/>
            <person name="Brandl J."/>
            <person name="Frisvad J.C."/>
            <person name="Nielsen K.F."/>
            <person name="Lyhne E.K."/>
            <person name="Kogle M.E."/>
            <person name="Kuo A."/>
            <person name="Riley R."/>
            <person name="Clum A."/>
            <person name="Nolan M."/>
            <person name="Lipzen A."/>
            <person name="Salamov A."/>
            <person name="Henrissat B."/>
            <person name="Wiebenga A."/>
            <person name="De vries R.P."/>
            <person name="Grigoriev I.V."/>
            <person name="Mortensen U.H."/>
            <person name="Andersen M.R."/>
            <person name="Baker S.E."/>
        </authorList>
    </citation>
    <scope>NUCLEOTIDE SEQUENCE [LARGE SCALE GENOMIC DNA]</scope>
    <source>
        <strain evidence="1 2">CBS 313.89</strain>
    </source>
</reference>
<proteinExistence type="predicted"/>
<dbReference type="AlphaFoldDB" id="A0A8G1VUR4"/>
<dbReference type="EMBL" id="KZ824696">
    <property type="protein sequence ID" value="RAK72406.1"/>
    <property type="molecule type" value="Genomic_DNA"/>
</dbReference>
<protein>
    <submittedName>
        <fullName evidence="1">Uncharacterized protein</fullName>
    </submittedName>
</protein>
<sequence length="93" mass="10343">MAFARGRRYRPGGVLMVPTLSLFPEIYPGVFQPKFPLSLPVYPHAVVSTPVRSYFVHVGIPKESHSFMMPVIISSNILSPLSGFRGFTIHLIS</sequence>
<keyword evidence="2" id="KW-1185">Reference proteome</keyword>
<dbReference type="GeneID" id="63857571"/>
<organism evidence="1 2">
    <name type="scientific">Aspergillus fijiensis CBS 313.89</name>
    <dbReference type="NCBI Taxonomy" id="1448319"/>
    <lineage>
        <taxon>Eukaryota</taxon>
        <taxon>Fungi</taxon>
        <taxon>Dikarya</taxon>
        <taxon>Ascomycota</taxon>
        <taxon>Pezizomycotina</taxon>
        <taxon>Eurotiomycetes</taxon>
        <taxon>Eurotiomycetidae</taxon>
        <taxon>Eurotiales</taxon>
        <taxon>Aspergillaceae</taxon>
        <taxon>Aspergillus</taxon>
    </lineage>
</organism>
<evidence type="ECO:0000313" key="1">
    <source>
        <dbReference type="EMBL" id="RAK72406.1"/>
    </source>
</evidence>
<dbReference type="RefSeq" id="XP_040796418.1">
    <property type="nucleotide sequence ID" value="XM_040940238.1"/>
</dbReference>
<dbReference type="Proteomes" id="UP000249789">
    <property type="component" value="Unassembled WGS sequence"/>
</dbReference>
<name>A0A8G1VUR4_9EURO</name>
<gene>
    <name evidence="1" type="ORF">BO72DRAFT_275514</name>
</gene>
<accession>A0A8G1VUR4</accession>
<dbReference type="VEuPathDB" id="FungiDB:BO72DRAFT_275514"/>
<evidence type="ECO:0000313" key="2">
    <source>
        <dbReference type="Proteomes" id="UP000249789"/>
    </source>
</evidence>